<evidence type="ECO:0000256" key="8">
    <source>
        <dbReference type="ARBA" id="ARBA00023186"/>
    </source>
</evidence>
<evidence type="ECO:0000256" key="3">
    <source>
        <dbReference type="ARBA" id="ARBA00022475"/>
    </source>
</evidence>
<dbReference type="EMBL" id="JAHLQO010000001">
    <property type="protein sequence ID" value="MBU5668466.1"/>
    <property type="molecule type" value="Genomic_DNA"/>
</dbReference>
<feature type="transmembrane region" description="Helical" evidence="10">
    <location>
        <begin position="30"/>
        <end position="53"/>
    </location>
</feature>
<dbReference type="InterPro" id="IPR001708">
    <property type="entry name" value="YidC/ALB3/OXA1/COX18"/>
</dbReference>
<evidence type="ECO:0000256" key="9">
    <source>
        <dbReference type="RuleBase" id="RU003945"/>
    </source>
</evidence>
<comment type="subcellular location">
    <subcellularLocation>
        <location evidence="1">Cell membrane</location>
        <topology evidence="1">Multi-pass membrane protein</topology>
    </subcellularLocation>
    <subcellularLocation>
        <location evidence="9">Membrane</location>
        <topology evidence="9">Multi-pass membrane protein</topology>
    </subcellularLocation>
</comment>
<feature type="transmembrane region" description="Helical" evidence="10">
    <location>
        <begin position="153"/>
        <end position="171"/>
    </location>
</feature>
<sequence>MSAISSILGSFVKLIYDMLANIMPSEPASISFFALSIIIATIIIKLLILPLNISQMRNQKKMAKLQPEMQKLQKKYKNDPQTLAAKQQKLYKDADYNLAGGCLPMIITMVVLIAFYRVFLSPQTFIFKEPGLYESISKNFFYIPNIDNPDPTLIMPIVSAFTTFLVSFISMKNPATQGAGADQAKSMMSTMMIVMPILIFSMARRYAAGLVIYWTVSNLFSIVQQFITNRIVEEEVEEVMDKK</sequence>
<evidence type="ECO:0000256" key="5">
    <source>
        <dbReference type="ARBA" id="ARBA00022927"/>
    </source>
</evidence>
<evidence type="ECO:0000313" key="13">
    <source>
        <dbReference type="Proteomes" id="UP000783742"/>
    </source>
</evidence>
<evidence type="ECO:0000256" key="1">
    <source>
        <dbReference type="ARBA" id="ARBA00004651"/>
    </source>
</evidence>
<dbReference type="PANTHER" id="PTHR12428:SF65">
    <property type="entry name" value="CYTOCHROME C OXIDASE ASSEMBLY PROTEIN COX18, MITOCHONDRIAL"/>
    <property type="match status" value="1"/>
</dbReference>
<evidence type="ECO:0000256" key="7">
    <source>
        <dbReference type="ARBA" id="ARBA00023136"/>
    </source>
</evidence>
<feature type="transmembrane region" description="Helical" evidence="10">
    <location>
        <begin position="96"/>
        <end position="119"/>
    </location>
</feature>
<dbReference type="NCBIfam" id="TIGR03592">
    <property type="entry name" value="yidC_oxa1_cterm"/>
    <property type="match status" value="1"/>
</dbReference>
<keyword evidence="4 9" id="KW-0812">Transmembrane</keyword>
<accession>A0ABS6FE51</accession>
<dbReference type="PANTHER" id="PTHR12428">
    <property type="entry name" value="OXA1"/>
    <property type="match status" value="1"/>
</dbReference>
<evidence type="ECO:0000256" key="4">
    <source>
        <dbReference type="ARBA" id="ARBA00022692"/>
    </source>
</evidence>
<evidence type="ECO:0000256" key="6">
    <source>
        <dbReference type="ARBA" id="ARBA00022989"/>
    </source>
</evidence>
<keyword evidence="6 10" id="KW-1133">Transmembrane helix</keyword>
<dbReference type="InterPro" id="IPR047196">
    <property type="entry name" value="YidC_ALB_C"/>
</dbReference>
<evidence type="ECO:0000259" key="11">
    <source>
        <dbReference type="Pfam" id="PF02096"/>
    </source>
</evidence>
<name>A0ABS6FE51_9FIRM</name>
<keyword evidence="5" id="KW-0653">Protein transport</keyword>
<protein>
    <submittedName>
        <fullName evidence="12">YidC/Oxa1 family membrane protein insertase</fullName>
    </submittedName>
</protein>
<feature type="transmembrane region" description="Helical" evidence="10">
    <location>
        <begin position="192"/>
        <end position="216"/>
    </location>
</feature>
<reference evidence="12 13" key="1">
    <citation type="submission" date="2021-06" db="EMBL/GenBank/DDBJ databases">
        <authorList>
            <person name="Sun Q."/>
            <person name="Li D."/>
        </authorList>
    </citation>
    <scope>NUCLEOTIDE SEQUENCE [LARGE SCALE GENOMIC DNA]</scope>
    <source>
        <strain evidence="12 13">MSJ-1</strain>
    </source>
</reference>
<keyword evidence="3" id="KW-1003">Cell membrane</keyword>
<evidence type="ECO:0000256" key="2">
    <source>
        <dbReference type="ARBA" id="ARBA00022448"/>
    </source>
</evidence>
<evidence type="ECO:0000313" key="12">
    <source>
        <dbReference type="EMBL" id="MBU5668466.1"/>
    </source>
</evidence>
<dbReference type="CDD" id="cd20070">
    <property type="entry name" value="5TM_YidC_Alb3"/>
    <property type="match status" value="1"/>
</dbReference>
<dbReference type="RefSeq" id="WP_216548225.1">
    <property type="nucleotide sequence ID" value="NZ_JAHLQO010000001.1"/>
</dbReference>
<organism evidence="12 13">
    <name type="scientific">Peptoniphilus ovalis</name>
    <dbReference type="NCBI Taxonomy" id="2841503"/>
    <lineage>
        <taxon>Bacteria</taxon>
        <taxon>Bacillati</taxon>
        <taxon>Bacillota</taxon>
        <taxon>Tissierellia</taxon>
        <taxon>Tissierellales</taxon>
        <taxon>Peptoniphilaceae</taxon>
        <taxon>Peptoniphilus</taxon>
    </lineage>
</organism>
<dbReference type="Pfam" id="PF02096">
    <property type="entry name" value="60KD_IMP"/>
    <property type="match status" value="1"/>
</dbReference>
<keyword evidence="2" id="KW-0813">Transport</keyword>
<keyword evidence="7 10" id="KW-0472">Membrane</keyword>
<comment type="similarity">
    <text evidence="9">Belongs to the OXA1/ALB3/YidC family.</text>
</comment>
<evidence type="ECO:0000256" key="10">
    <source>
        <dbReference type="SAM" id="Phobius"/>
    </source>
</evidence>
<proteinExistence type="inferred from homology"/>
<keyword evidence="13" id="KW-1185">Reference proteome</keyword>
<gene>
    <name evidence="12" type="ORF">KQI68_01290</name>
</gene>
<feature type="domain" description="Membrane insertase YidC/Oxa/ALB C-terminal" evidence="11">
    <location>
        <begin position="33"/>
        <end position="230"/>
    </location>
</feature>
<dbReference type="InterPro" id="IPR028055">
    <property type="entry name" value="YidC/Oxa/ALB_C"/>
</dbReference>
<keyword evidence="8" id="KW-0143">Chaperone</keyword>
<comment type="caution">
    <text evidence="12">The sequence shown here is derived from an EMBL/GenBank/DDBJ whole genome shotgun (WGS) entry which is preliminary data.</text>
</comment>
<dbReference type="Proteomes" id="UP000783742">
    <property type="component" value="Unassembled WGS sequence"/>
</dbReference>